<dbReference type="Gene3D" id="3.40.50.720">
    <property type="entry name" value="NAD(P)-binding Rossmann-like Domain"/>
    <property type="match status" value="1"/>
</dbReference>
<sequence>MKTMKALGQTKFGGTEVLHEATLPVPEAQGSDLLVRVKAVGINPADSMVRQNVADFGKLQNSELVLTGWDCAGVVEDVGPQADGRFRKGDEVFFAGNIARRGCNSEYTVVDSRIVGRKPASLSFIEAAALPLTALTVWEGMVEGCGIPLGPQPGTPKRALIIGGAGGVGSIGIQILSRVCGLKVVATASRPESVEFCRKMGAHVVIDHSKDLKAQLTANGIDAVDYVLNTINPDINFDTLTALIAPMGKICSLHPITKPVDLASLYVRRISVVYELMFTRPMLNVQPEMQGAILDHVSALVDAGTLRTTLVTQKPWTVAGLAEAHQHSQSGKAIGKIVLGPVG</sequence>
<dbReference type="RefSeq" id="WP_052420032.1">
    <property type="nucleotide sequence ID" value="NZ_JMCB01000006.1"/>
</dbReference>
<keyword evidence="1" id="KW-0560">Oxidoreductase</keyword>
<dbReference type="InterPro" id="IPR020843">
    <property type="entry name" value="ER"/>
</dbReference>
<dbReference type="SUPFAM" id="SSF51735">
    <property type="entry name" value="NAD(P)-binding Rossmann-fold domains"/>
    <property type="match status" value="1"/>
</dbReference>
<dbReference type="Pfam" id="PF13602">
    <property type="entry name" value="ADH_zinc_N_2"/>
    <property type="match status" value="1"/>
</dbReference>
<dbReference type="Proteomes" id="UP000028725">
    <property type="component" value="Unassembled WGS sequence"/>
</dbReference>
<evidence type="ECO:0000256" key="1">
    <source>
        <dbReference type="RuleBase" id="RU364000"/>
    </source>
</evidence>
<dbReference type="InterPro" id="IPR013154">
    <property type="entry name" value="ADH-like_N"/>
</dbReference>
<evidence type="ECO:0000313" key="3">
    <source>
        <dbReference type="EMBL" id="KFE68225.1"/>
    </source>
</evidence>
<dbReference type="CDD" id="cd08252">
    <property type="entry name" value="AL_MDR"/>
    <property type="match status" value="1"/>
</dbReference>
<evidence type="ECO:0000259" key="2">
    <source>
        <dbReference type="SMART" id="SM00829"/>
    </source>
</evidence>
<dbReference type="InterPro" id="IPR036291">
    <property type="entry name" value="NAD(P)-bd_dom_sf"/>
</dbReference>
<dbReference type="PATRIC" id="fig|394096.3.peg.3502"/>
<reference evidence="3 4" key="1">
    <citation type="submission" date="2014-04" db="EMBL/GenBank/DDBJ databases">
        <title>Genome assembly of Hyalangium minutum DSM 14724.</title>
        <authorList>
            <person name="Sharma G."/>
            <person name="Subramanian S."/>
        </authorList>
    </citation>
    <scope>NUCLEOTIDE SEQUENCE [LARGE SCALE GENOMIC DNA]</scope>
    <source>
        <strain evidence="3 4">DSM 14724</strain>
    </source>
</reference>
<dbReference type="InterPro" id="IPR011032">
    <property type="entry name" value="GroES-like_sf"/>
</dbReference>
<comment type="similarity">
    <text evidence="1">Belongs to the zinc-containing alcohol dehydrogenase family. Quinone oxidoreductase subfamily.</text>
</comment>
<keyword evidence="1" id="KW-0862">Zinc</keyword>
<comment type="caution">
    <text evidence="3">The sequence shown here is derived from an EMBL/GenBank/DDBJ whole genome shotgun (WGS) entry which is preliminary data.</text>
</comment>
<dbReference type="SMART" id="SM00829">
    <property type="entry name" value="PKS_ER"/>
    <property type="match status" value="1"/>
</dbReference>
<dbReference type="SUPFAM" id="SSF50129">
    <property type="entry name" value="GroES-like"/>
    <property type="match status" value="1"/>
</dbReference>
<dbReference type="EMBL" id="JMCB01000006">
    <property type="protein sequence ID" value="KFE68225.1"/>
    <property type="molecule type" value="Genomic_DNA"/>
</dbReference>
<name>A0A085WKL2_9BACT</name>
<dbReference type="AlphaFoldDB" id="A0A085WKL2"/>
<proteinExistence type="inferred from homology"/>
<dbReference type="Pfam" id="PF08240">
    <property type="entry name" value="ADH_N"/>
    <property type="match status" value="1"/>
</dbReference>
<dbReference type="GO" id="GO:0016491">
    <property type="term" value="F:oxidoreductase activity"/>
    <property type="evidence" value="ECO:0007669"/>
    <property type="project" value="UniProtKB-KW"/>
</dbReference>
<dbReference type="GO" id="GO:0008270">
    <property type="term" value="F:zinc ion binding"/>
    <property type="evidence" value="ECO:0007669"/>
    <property type="project" value="InterPro"/>
</dbReference>
<protein>
    <recommendedName>
        <fullName evidence="1">Zinc-type alcohol dehydrogenase-like protein</fullName>
    </recommendedName>
</protein>
<dbReference type="NCBIfam" id="TIGR02817">
    <property type="entry name" value="adh_fam_1"/>
    <property type="match status" value="1"/>
</dbReference>
<gene>
    <name evidence="3" type="ORF">DB31_7462</name>
</gene>
<dbReference type="Gene3D" id="3.90.180.10">
    <property type="entry name" value="Medium-chain alcohol dehydrogenases, catalytic domain"/>
    <property type="match status" value="1"/>
</dbReference>
<dbReference type="PANTHER" id="PTHR11695:SF294">
    <property type="entry name" value="RETICULON-4-INTERACTING PROTEIN 1, MITOCHONDRIAL"/>
    <property type="match status" value="1"/>
</dbReference>
<keyword evidence="4" id="KW-1185">Reference proteome</keyword>
<dbReference type="STRING" id="394096.DB31_7462"/>
<dbReference type="InterPro" id="IPR050700">
    <property type="entry name" value="YIM1/Zinc_Alcohol_DH_Fams"/>
</dbReference>
<dbReference type="PANTHER" id="PTHR11695">
    <property type="entry name" value="ALCOHOL DEHYDROGENASE RELATED"/>
    <property type="match status" value="1"/>
</dbReference>
<organism evidence="3 4">
    <name type="scientific">Hyalangium minutum</name>
    <dbReference type="NCBI Taxonomy" id="394096"/>
    <lineage>
        <taxon>Bacteria</taxon>
        <taxon>Pseudomonadati</taxon>
        <taxon>Myxococcota</taxon>
        <taxon>Myxococcia</taxon>
        <taxon>Myxococcales</taxon>
        <taxon>Cystobacterineae</taxon>
        <taxon>Archangiaceae</taxon>
        <taxon>Hyalangium</taxon>
    </lineage>
</organism>
<feature type="domain" description="Enoyl reductase (ER)" evidence="2">
    <location>
        <begin position="13"/>
        <end position="339"/>
    </location>
</feature>
<dbReference type="InterPro" id="IPR014182">
    <property type="entry name" value="ADH_Zn_typ-1"/>
</dbReference>
<accession>A0A085WKL2</accession>
<evidence type="ECO:0000313" key="4">
    <source>
        <dbReference type="Proteomes" id="UP000028725"/>
    </source>
</evidence>
<keyword evidence="1" id="KW-0479">Metal-binding</keyword>